<evidence type="ECO:0000256" key="1">
    <source>
        <dbReference type="SAM" id="MobiDB-lite"/>
    </source>
</evidence>
<keyword evidence="4" id="KW-1185">Reference proteome</keyword>
<feature type="transmembrane region" description="Helical" evidence="2">
    <location>
        <begin position="64"/>
        <end position="84"/>
    </location>
</feature>
<dbReference type="PANTHER" id="PTHR36401">
    <property type="entry name" value="NADH DEHYDROGENASE [UBIQUINONE] 1 BETA SUBCOMPLEX SUBUNIT 8, MITOCHONDRIAL"/>
    <property type="match status" value="1"/>
</dbReference>
<gene>
    <name evidence="3" type="ORF">WJX74_003890</name>
</gene>
<organism evidence="3 4">
    <name type="scientific">Apatococcus lobatus</name>
    <dbReference type="NCBI Taxonomy" id="904363"/>
    <lineage>
        <taxon>Eukaryota</taxon>
        <taxon>Viridiplantae</taxon>
        <taxon>Chlorophyta</taxon>
        <taxon>core chlorophytes</taxon>
        <taxon>Trebouxiophyceae</taxon>
        <taxon>Chlorellales</taxon>
        <taxon>Chlorellaceae</taxon>
        <taxon>Apatococcus</taxon>
    </lineage>
</organism>
<evidence type="ECO:0000256" key="2">
    <source>
        <dbReference type="SAM" id="Phobius"/>
    </source>
</evidence>
<keyword evidence="2" id="KW-0472">Membrane</keyword>
<dbReference type="InterPro" id="IPR038863">
    <property type="entry name" value="Put_Complex_I_su8"/>
</dbReference>
<protein>
    <submittedName>
        <fullName evidence="3">Uncharacterized protein</fullName>
    </submittedName>
</protein>
<dbReference type="PANTHER" id="PTHR36401:SF1">
    <property type="entry name" value="NADH DEHYDROGENASE [UBIQUINONE] 1 BETA SUBCOMPLEX SUBUNIT 8, MITOCHONDRIAL"/>
    <property type="match status" value="1"/>
</dbReference>
<dbReference type="Proteomes" id="UP001438707">
    <property type="component" value="Unassembled WGS sequence"/>
</dbReference>
<keyword evidence="2" id="KW-0812">Transmembrane</keyword>
<reference evidence="3 4" key="1">
    <citation type="journal article" date="2024" name="Nat. Commun.">
        <title>Phylogenomics reveals the evolutionary origins of lichenization in chlorophyte algae.</title>
        <authorList>
            <person name="Puginier C."/>
            <person name="Libourel C."/>
            <person name="Otte J."/>
            <person name="Skaloud P."/>
            <person name="Haon M."/>
            <person name="Grisel S."/>
            <person name="Petersen M."/>
            <person name="Berrin J.G."/>
            <person name="Delaux P.M."/>
            <person name="Dal Grande F."/>
            <person name="Keller J."/>
        </authorList>
    </citation>
    <scope>NUCLEOTIDE SEQUENCE [LARGE SCALE GENOMIC DNA]</scope>
    <source>
        <strain evidence="3 4">SAG 2145</strain>
    </source>
</reference>
<comment type="caution">
    <text evidence="3">The sequence shown here is derived from an EMBL/GenBank/DDBJ whole genome shotgun (WGS) entry which is preliminary data.</text>
</comment>
<feature type="region of interest" description="Disordered" evidence="1">
    <location>
        <begin position="1"/>
        <end position="29"/>
    </location>
</feature>
<keyword evidence="2" id="KW-1133">Transmembrane helix</keyword>
<name>A0AAW1SAR4_9CHLO</name>
<dbReference type="EMBL" id="JALJOS010000002">
    <property type="protein sequence ID" value="KAK9842885.1"/>
    <property type="molecule type" value="Genomic_DNA"/>
</dbReference>
<sequence length="109" mass="11748">MARRIRAPNSLLPTRGGGGGPVALGRPPTQPLMEEDELIWDDGSKHPEYCIDEHSGHYFGKYEALGWLAGGLGVLGLIGTAASFRSQNAPFVRREMPFDGLKAELGKGE</sequence>
<evidence type="ECO:0000313" key="4">
    <source>
        <dbReference type="Proteomes" id="UP001438707"/>
    </source>
</evidence>
<evidence type="ECO:0000313" key="3">
    <source>
        <dbReference type="EMBL" id="KAK9842885.1"/>
    </source>
</evidence>
<proteinExistence type="predicted"/>
<accession>A0AAW1SAR4</accession>
<dbReference type="AlphaFoldDB" id="A0AAW1SAR4"/>